<proteinExistence type="inferred from homology"/>
<dbReference type="EMBL" id="JAYGOJ010000055">
    <property type="protein sequence ID" value="MEA9436494.1"/>
    <property type="molecule type" value="Genomic_DNA"/>
</dbReference>
<evidence type="ECO:0000313" key="27">
    <source>
        <dbReference type="EMBL" id="UZC87413.1"/>
    </source>
</evidence>
<evidence type="ECO:0000313" key="26">
    <source>
        <dbReference type="EMBL" id="QQA61721.1"/>
    </source>
</evidence>
<evidence type="ECO:0000256" key="16">
    <source>
        <dbReference type="HAMAP-Rule" id="MF_02080"/>
    </source>
</evidence>
<dbReference type="Proteomes" id="UP001160758">
    <property type="component" value="Unassembled WGS sequence"/>
</dbReference>
<evidence type="ECO:0000313" key="25">
    <source>
        <dbReference type="EMBL" id="MEA9436494.1"/>
    </source>
</evidence>
<feature type="domain" description="Penicillin-binding protein dimerisation" evidence="18">
    <location>
        <begin position="70"/>
        <end position="222"/>
    </location>
</feature>
<comment type="subcellular location">
    <subcellularLocation>
        <location evidence="16">Cell inner membrane</location>
        <topology evidence="16">Single-pass membrane protein</topology>
    </subcellularLocation>
    <subcellularLocation>
        <location evidence="1">Membrane</location>
    </subcellularLocation>
</comment>
<keyword evidence="3 16" id="KW-0997">Cell inner membrane</keyword>
<evidence type="ECO:0000256" key="10">
    <source>
        <dbReference type="ARBA" id="ARBA00022984"/>
    </source>
</evidence>
<dbReference type="EMBL" id="AP021927">
    <property type="protein sequence ID" value="BBQ28815.1"/>
    <property type="molecule type" value="Genomic_DNA"/>
</dbReference>
<evidence type="ECO:0000313" key="21">
    <source>
        <dbReference type="EMBL" id="GJA42208.1"/>
    </source>
</evidence>
<gene>
    <name evidence="16 20" type="primary">ftsI</name>
    <name evidence="19" type="ORF">C1C91_06160</name>
    <name evidence="26" type="ORF">JC965_04085</name>
    <name evidence="21" type="ORF">KAM343_30040</name>
    <name evidence="23" type="ORF">N5I07_19550</name>
    <name evidence="22" type="ORF">N5I20_05780</name>
    <name evidence="27" type="ORF">OJY61_05575</name>
    <name evidence="24" type="ORF">SJS77_19320</name>
    <name evidence="25" type="ORF">VCX44_11845</name>
    <name evidence="20" type="ORF">WP2W18E01_03970</name>
</gene>
<evidence type="ECO:0000313" key="24">
    <source>
        <dbReference type="EMBL" id="MDX7722570.1"/>
    </source>
</evidence>
<dbReference type="GO" id="GO:0009252">
    <property type="term" value="P:peptidoglycan biosynthetic process"/>
    <property type="evidence" value="ECO:0007669"/>
    <property type="project" value="UniProtKB-UniRule"/>
</dbReference>
<dbReference type="EMBL" id="JAOCFT010000001">
    <property type="protein sequence ID" value="MDH1899714.1"/>
    <property type="molecule type" value="Genomic_DNA"/>
</dbReference>
<reference evidence="25 30" key="8">
    <citation type="submission" date="2023-12" db="EMBL/GenBank/DDBJ databases">
        <title>Characterization of antibiotic resistance in Aeromonas spp. in hospital effluent.</title>
        <authorList>
            <person name="Negoseki B.R.S."/>
            <person name="Krul D."/>
            <person name="Siqueira A.C."/>
            <person name="Almeida M."/>
            <person name="Mesa D."/>
            <person name="Conte D."/>
            <person name="Dalla-Costa L.M."/>
        </authorList>
    </citation>
    <scope>NUCLEOTIDE SEQUENCE [LARGE SCALE GENOMIC DNA]</scope>
    <source>
        <strain evidence="25 30">36v</strain>
    </source>
</reference>
<dbReference type="Pfam" id="PF00905">
    <property type="entry name" value="Transpeptidase"/>
    <property type="match status" value="1"/>
</dbReference>
<dbReference type="Gene3D" id="1.10.150.770">
    <property type="match status" value="1"/>
</dbReference>
<dbReference type="Proteomes" id="UP001161704">
    <property type="component" value="Unassembled WGS sequence"/>
</dbReference>
<evidence type="ECO:0000259" key="18">
    <source>
        <dbReference type="Pfam" id="PF03717"/>
    </source>
</evidence>
<dbReference type="InterPro" id="IPR050515">
    <property type="entry name" value="Beta-lactam/transpept"/>
</dbReference>
<dbReference type="OrthoDB" id="9789078at2"/>
<dbReference type="GO" id="GO:0008955">
    <property type="term" value="F:peptidoglycan glycosyltransferase activity"/>
    <property type="evidence" value="ECO:0007669"/>
    <property type="project" value="InterPro"/>
</dbReference>
<reference evidence="23" key="5">
    <citation type="submission" date="2022-09" db="EMBL/GenBank/DDBJ databases">
        <title>Intensive care unit water sources are persistently colonized with multi-drug resistant bacteria and are the site of extensive horizontal gene transfer of antibiotic resistance genes.</title>
        <authorList>
            <person name="Diorio-Toth L."/>
        </authorList>
    </citation>
    <scope>NUCLEOTIDE SEQUENCE</scope>
    <source>
        <strain evidence="22">GD03710</strain>
        <strain evidence="23">GD03796</strain>
    </source>
</reference>
<dbReference type="EMBL" id="JAOCIZ010000016">
    <property type="protein sequence ID" value="MDH1504564.1"/>
    <property type="molecule type" value="Genomic_DNA"/>
</dbReference>
<dbReference type="InterPro" id="IPR005311">
    <property type="entry name" value="PBP_dimer"/>
</dbReference>
<protein>
    <recommendedName>
        <fullName evidence="16">Peptidoglycan D,D-transpeptidase FtsI</fullName>
        <ecNumber evidence="16">3.4.16.4</ecNumber>
    </recommendedName>
    <alternativeName>
        <fullName evidence="16">Penicillin-binding protein 3</fullName>
        <shortName evidence="16">PBP-3</shortName>
    </alternativeName>
</protein>
<reference evidence="19" key="1">
    <citation type="journal article" date="2019" name="J Environ">
        <title>Genetic characterization and potential molecular dissemination mechanism of tet (31) gene in Aeromonas caviae from an oxytetracycline wastewater treatment system.</title>
        <authorList>
            <person name="Shi Y."/>
            <person name="Tian Z."/>
            <person name="Leclercq S.O."/>
            <person name="Zhang H."/>
            <person name="Yang M."/>
            <person name="Zhang Y."/>
        </authorList>
    </citation>
    <scope>NUCLEOTIDE SEQUENCE</scope>
    <source>
        <strain evidence="19">T25-39</strain>
    </source>
</reference>
<dbReference type="GO" id="GO:0043093">
    <property type="term" value="P:FtsZ-dependent cytokinesis"/>
    <property type="evidence" value="ECO:0007669"/>
    <property type="project" value="UniProtKB-UniRule"/>
</dbReference>
<keyword evidence="6 16" id="KW-0645">Protease</keyword>
<evidence type="ECO:0000256" key="12">
    <source>
        <dbReference type="ARBA" id="ARBA00023136"/>
    </source>
</evidence>
<keyword evidence="8 16" id="KW-0378">Hydrolase</keyword>
<evidence type="ECO:0000256" key="13">
    <source>
        <dbReference type="ARBA" id="ARBA00023210"/>
    </source>
</evidence>
<dbReference type="EC" id="3.4.16.4" evidence="16"/>
<dbReference type="UniPathway" id="UPA00219"/>
<reference evidence="26" key="3">
    <citation type="submission" date="2020-12" db="EMBL/GenBank/DDBJ databases">
        <title>GES Beta-lactamases isolated from hospital effluents in Brazil.</title>
        <authorList>
            <person name="Conte D."/>
            <person name="Mesa D."/>
            <person name="Palmeiro J.K."/>
            <person name="Dalla-Costa L.M."/>
        </authorList>
    </citation>
    <scope>NUCLEOTIDE SEQUENCE [LARGE SCALE GENOMIC DNA]</scope>
    <source>
        <strain evidence="26">Aero21</strain>
    </source>
</reference>
<dbReference type="PANTHER" id="PTHR30627:SF1">
    <property type="entry name" value="PEPTIDOGLYCAN D,D-TRANSPEPTIDASE FTSI"/>
    <property type="match status" value="1"/>
</dbReference>
<reference evidence="24" key="7">
    <citation type="submission" date="2023-11" db="EMBL/GenBank/DDBJ databases">
        <title>WGS of Aeromonas in Northern Israel.</title>
        <authorList>
            <person name="Hershko Y."/>
        </authorList>
    </citation>
    <scope>NUCLEOTIDE SEQUENCE</scope>
    <source>
        <strain evidence="24">77416</strain>
    </source>
</reference>
<dbReference type="Proteomes" id="UP001163285">
    <property type="component" value="Chromosome"/>
</dbReference>
<evidence type="ECO:0000313" key="29">
    <source>
        <dbReference type="Proteomes" id="UP001160758"/>
    </source>
</evidence>
<reference evidence="27" key="6">
    <citation type="submission" date="2023-04" db="EMBL/GenBank/DDBJ databases">
        <title>Whole Genome Sequence of Multi-drug resistant Aeromonas caviae as a gut pathogen in newborn.</title>
        <authorList>
            <person name="Jadhav S.V."/>
            <person name="Saroj S.D."/>
            <person name="Saha U.B."/>
            <person name="Sen S."/>
            <person name="Kher A."/>
        </authorList>
    </citation>
    <scope>NUCLEOTIDE SEQUENCE</scope>
    <source>
        <strain evidence="27">SVJ23</strain>
    </source>
</reference>
<dbReference type="GO" id="GO:0008658">
    <property type="term" value="F:penicillin binding"/>
    <property type="evidence" value="ECO:0007669"/>
    <property type="project" value="InterPro"/>
</dbReference>
<evidence type="ECO:0000313" key="20">
    <source>
        <dbReference type="EMBL" id="BBQ28815.1"/>
    </source>
</evidence>
<dbReference type="Proteomes" id="UP001304847">
    <property type="component" value="Unassembled WGS sequence"/>
</dbReference>
<comment type="pathway">
    <text evidence="16">Cell wall biogenesis; peptidoglycan biosynthesis.</text>
</comment>
<comment type="catalytic activity">
    <reaction evidence="16">
        <text>Preferential cleavage: (Ac)2-L-Lys-D-Ala-|-D-Ala. Also transpeptidation of peptidyl-alanyl moieties that are N-acyl substituents of D-alanine.</text>
        <dbReference type="EC" id="3.4.16.4"/>
    </reaction>
</comment>
<evidence type="ECO:0000256" key="8">
    <source>
        <dbReference type="ARBA" id="ARBA00022801"/>
    </source>
</evidence>
<dbReference type="EMBL" id="CP025706">
    <property type="protein sequence ID" value="AXB04641.1"/>
    <property type="molecule type" value="Genomic_DNA"/>
</dbReference>
<dbReference type="GO" id="GO:0000917">
    <property type="term" value="P:division septum assembly"/>
    <property type="evidence" value="ECO:0007669"/>
    <property type="project" value="UniProtKB-KW"/>
</dbReference>
<keyword evidence="9 16" id="KW-0133">Cell shape</keyword>
<dbReference type="Pfam" id="PF03717">
    <property type="entry name" value="PBP_dimer"/>
    <property type="match status" value="1"/>
</dbReference>
<evidence type="ECO:0000256" key="14">
    <source>
        <dbReference type="ARBA" id="ARBA00023306"/>
    </source>
</evidence>
<dbReference type="InterPro" id="IPR037532">
    <property type="entry name" value="FtsI_transpept"/>
</dbReference>
<dbReference type="InterPro" id="IPR012338">
    <property type="entry name" value="Beta-lactam/transpept-like"/>
</dbReference>
<dbReference type="HAMAP" id="MF_02080">
    <property type="entry name" value="FtsI_transpept"/>
    <property type="match status" value="1"/>
</dbReference>
<dbReference type="InterPro" id="IPR036138">
    <property type="entry name" value="PBP_dimer_sf"/>
</dbReference>
<dbReference type="Proteomes" id="UP000886939">
    <property type="component" value="Unassembled WGS sequence"/>
</dbReference>
<keyword evidence="10 16" id="KW-0573">Peptidoglycan synthesis</keyword>
<keyword evidence="14 16" id="KW-0131">Cell cycle</keyword>
<dbReference type="GO" id="GO:0006508">
    <property type="term" value="P:proteolysis"/>
    <property type="evidence" value="ECO:0007669"/>
    <property type="project" value="UniProtKB-KW"/>
</dbReference>
<keyword evidence="5 16" id="KW-0121">Carboxypeptidase</keyword>
<feature type="transmembrane region" description="Helical" evidence="16">
    <location>
        <begin position="27"/>
        <end position="47"/>
    </location>
</feature>
<reference evidence="20 28" key="2">
    <citation type="submission" date="2019-12" db="EMBL/GenBank/DDBJ databases">
        <title>complete genome sequences of Aeromonas caviae str. WP2-W18-ESBL-01 isolated from wastewater treatment plant effluent.</title>
        <authorList>
            <person name="Sekizuka T."/>
            <person name="Itokawa K."/>
            <person name="Yatsu K."/>
            <person name="Inamine Y."/>
            <person name="Kuroda M."/>
        </authorList>
    </citation>
    <scope>NUCLEOTIDE SEQUENCE [LARGE SCALE GENOMIC DNA]</scope>
    <source>
        <strain evidence="20 28">WP2-W18-ESBL-01</strain>
    </source>
</reference>
<evidence type="ECO:0000256" key="1">
    <source>
        <dbReference type="ARBA" id="ARBA00004370"/>
    </source>
</evidence>
<keyword evidence="2 16" id="KW-1003">Cell membrane</keyword>
<evidence type="ECO:0000313" key="30">
    <source>
        <dbReference type="Proteomes" id="UP001304847"/>
    </source>
</evidence>
<evidence type="ECO:0000256" key="4">
    <source>
        <dbReference type="ARBA" id="ARBA00022618"/>
    </source>
</evidence>
<dbReference type="EMBL" id="JAWZVU010000151">
    <property type="protein sequence ID" value="MDX7722570.1"/>
    <property type="molecule type" value="Genomic_DNA"/>
</dbReference>
<sequence>MTRKAATKAPAKDKAKAKAPSLYPWRFRTLVFFIGIAFAGLILRLAWIQVIDPDRLRQEGDMRSLRTTSTQAVRGMITDRNGEQLAVSVPVEAVWADPKTVHESGAIHNERAWLALSAVLKLDINTLKHRIANPSKRFVYLQRQVTPAVAEYIKGLKLGGIYLRPEARRFYPTGEISSHLVGVTNIDGSGIEGIERSYNEWLTATPGEMRVRKDRQGRVIERLGLVKEGKHANDLQLSIDQRVQALAYRALKRATDENKATSGSMVMLDVKTGEVLAMVNTPSYNPNNRGQYQSFRVRNRVVTDTYEPGSTVKPLILLSALQAGVTSWKDFIPGGPLFIGAKQIRDVSIHKATNLYDILRYSSNIGMSRIALRMPAQEMINTLSMVGFGMDTGSGLMGESSGMLPQRRRWSDIERATLSFGYGLRVTPLQLASAYATLANKGKRVPLSIIKVTKPPKGEQVIDHNNAAAMLQALEYVVSNAIPKAQIPGYRVGGKSGTAKVAVAGGYGKDYMAWFAGFAPASNPRFVMVVVINEPKGDAYYGGAVATPPFAEAMGGVLQLFNIRPDAIPPEVPAKLARTEANNGAPRT</sequence>
<keyword evidence="11 16" id="KW-1133">Transmembrane helix</keyword>
<evidence type="ECO:0000256" key="11">
    <source>
        <dbReference type="ARBA" id="ARBA00022989"/>
    </source>
</evidence>
<feature type="domain" description="Penicillin-binding protein transpeptidase" evidence="17">
    <location>
        <begin position="263"/>
        <end position="554"/>
    </location>
</feature>
<evidence type="ECO:0000313" key="22">
    <source>
        <dbReference type="EMBL" id="MDH1504564.1"/>
    </source>
</evidence>
<dbReference type="InterPro" id="IPR001460">
    <property type="entry name" value="PCN-bd_Tpept"/>
</dbReference>
<dbReference type="GO" id="GO:0005886">
    <property type="term" value="C:plasma membrane"/>
    <property type="evidence" value="ECO:0007669"/>
    <property type="project" value="UniProtKB-SubCell"/>
</dbReference>
<dbReference type="RefSeq" id="WP_010675841.1">
    <property type="nucleotide sequence ID" value="NZ_AP019195.1"/>
</dbReference>
<comment type="function">
    <text evidence="16">Catalyzes cross-linking of the peptidoglycan cell wall at the division septum.</text>
</comment>
<dbReference type="Gene3D" id="3.30.450.330">
    <property type="match status" value="1"/>
</dbReference>
<dbReference type="SUPFAM" id="SSF56519">
    <property type="entry name" value="Penicillin binding protein dimerisation domain"/>
    <property type="match status" value="1"/>
</dbReference>
<evidence type="ECO:0000256" key="2">
    <source>
        <dbReference type="ARBA" id="ARBA00022475"/>
    </source>
</evidence>
<feature type="active site" description="Acyl-ester intermediate" evidence="16">
    <location>
        <position position="310"/>
    </location>
</feature>
<dbReference type="GO" id="GO:0071555">
    <property type="term" value="P:cell wall organization"/>
    <property type="evidence" value="ECO:0007669"/>
    <property type="project" value="UniProtKB-KW"/>
</dbReference>
<evidence type="ECO:0000256" key="6">
    <source>
        <dbReference type="ARBA" id="ARBA00022670"/>
    </source>
</evidence>
<keyword evidence="30" id="KW-1185">Reference proteome</keyword>
<keyword evidence="7 16" id="KW-0812">Transmembrane</keyword>
<evidence type="ECO:0000256" key="5">
    <source>
        <dbReference type="ARBA" id="ARBA00022645"/>
    </source>
</evidence>
<dbReference type="EMBL" id="CP110176">
    <property type="protein sequence ID" value="UZC87413.1"/>
    <property type="molecule type" value="Genomic_DNA"/>
</dbReference>
<accession>A0A081LNX9</accession>
<dbReference type="Proteomes" id="UP001277183">
    <property type="component" value="Unassembled WGS sequence"/>
</dbReference>
<dbReference type="GO" id="GO:0008360">
    <property type="term" value="P:regulation of cell shape"/>
    <property type="evidence" value="ECO:0007669"/>
    <property type="project" value="UniProtKB-KW"/>
</dbReference>
<evidence type="ECO:0000256" key="9">
    <source>
        <dbReference type="ARBA" id="ARBA00022960"/>
    </source>
</evidence>
<name>A0A081LNX9_AERCA</name>
<dbReference type="EMBL" id="BPNI01000069">
    <property type="protein sequence ID" value="GJA42208.1"/>
    <property type="molecule type" value="Genomic_DNA"/>
</dbReference>
<dbReference type="AlphaFoldDB" id="A0A081LNX9"/>
<dbReference type="Gene3D" id="3.40.710.10">
    <property type="entry name" value="DD-peptidase/beta-lactamase superfamily"/>
    <property type="match status" value="1"/>
</dbReference>
<keyword evidence="15 16" id="KW-0961">Cell wall biogenesis/degradation</keyword>
<evidence type="ECO:0000313" key="19">
    <source>
        <dbReference type="EMBL" id="AXB04641.1"/>
    </source>
</evidence>
<keyword evidence="19" id="KW-0808">Transferase</keyword>
<dbReference type="SUPFAM" id="SSF56601">
    <property type="entry name" value="beta-lactamase/transpeptidase-like"/>
    <property type="match status" value="1"/>
</dbReference>
<dbReference type="GO" id="GO:0009002">
    <property type="term" value="F:serine-type D-Ala-D-Ala carboxypeptidase activity"/>
    <property type="evidence" value="ECO:0007669"/>
    <property type="project" value="UniProtKB-UniRule"/>
</dbReference>
<dbReference type="PANTHER" id="PTHR30627">
    <property type="entry name" value="PEPTIDOGLYCAN D,D-TRANSPEPTIDASE"/>
    <property type="match status" value="1"/>
</dbReference>
<keyword evidence="13 16" id="KW-0717">Septation</keyword>
<dbReference type="EMBL" id="CP065937">
    <property type="protein sequence ID" value="QQA61721.1"/>
    <property type="molecule type" value="Genomic_DNA"/>
</dbReference>
<comment type="similarity">
    <text evidence="16">Belongs to the transpeptidase family. FtsI subfamily.</text>
</comment>
<evidence type="ECO:0000259" key="17">
    <source>
        <dbReference type="Pfam" id="PF00905"/>
    </source>
</evidence>
<evidence type="ECO:0000256" key="7">
    <source>
        <dbReference type="ARBA" id="ARBA00022692"/>
    </source>
</evidence>
<evidence type="ECO:0000313" key="23">
    <source>
        <dbReference type="EMBL" id="MDH1899714.1"/>
    </source>
</evidence>
<keyword evidence="12 16" id="KW-0472">Membrane</keyword>
<dbReference type="Proteomes" id="UP000266778">
    <property type="component" value="Chromosome"/>
</dbReference>
<dbReference type="GeneID" id="48820794"/>
<evidence type="ECO:0000256" key="15">
    <source>
        <dbReference type="ARBA" id="ARBA00023316"/>
    </source>
</evidence>
<evidence type="ECO:0000313" key="28">
    <source>
        <dbReference type="Proteomes" id="UP000515756"/>
    </source>
</evidence>
<dbReference type="Gene3D" id="3.90.1310.10">
    <property type="entry name" value="Penicillin-binding protein 2a (Domain 2)"/>
    <property type="match status" value="1"/>
</dbReference>
<dbReference type="KEGG" id="acav:VI35_02220"/>
<keyword evidence="4 16" id="KW-0132">Cell division</keyword>
<dbReference type="Proteomes" id="UP000515756">
    <property type="component" value="Chromosome"/>
</dbReference>
<reference evidence="21" key="4">
    <citation type="submission" date="2021-07" db="EMBL/GenBank/DDBJ databases">
        <title>Draft genome sequence of carbapenem-resistant Aeromonas spp. in Japan.</title>
        <authorList>
            <person name="Maehana S."/>
            <person name="Suzuki M."/>
            <person name="Kitasato H."/>
        </authorList>
    </citation>
    <scope>NUCLEOTIDE SEQUENCE</scope>
    <source>
        <strain evidence="21">KAM343</strain>
    </source>
</reference>
<organism evidence="23 29">
    <name type="scientific">Aeromonas caviae</name>
    <name type="common">Aeromonas punctata</name>
    <dbReference type="NCBI Taxonomy" id="648"/>
    <lineage>
        <taxon>Bacteria</taxon>
        <taxon>Pseudomonadati</taxon>
        <taxon>Pseudomonadota</taxon>
        <taxon>Gammaproteobacteria</taxon>
        <taxon>Aeromonadales</taxon>
        <taxon>Aeromonadaceae</taxon>
        <taxon>Aeromonas</taxon>
    </lineage>
</organism>
<evidence type="ECO:0000256" key="3">
    <source>
        <dbReference type="ARBA" id="ARBA00022519"/>
    </source>
</evidence>